<evidence type="ECO:0000256" key="2">
    <source>
        <dbReference type="SAM" id="Phobius"/>
    </source>
</evidence>
<dbReference type="Gene3D" id="3.40.30.10">
    <property type="entry name" value="Glutaredoxin"/>
    <property type="match status" value="1"/>
</dbReference>
<gene>
    <name evidence="4" type="ORF">SAMN04489737_0649</name>
</gene>
<reference evidence="5" key="1">
    <citation type="submission" date="2016-10" db="EMBL/GenBank/DDBJ databases">
        <authorList>
            <person name="Varghese N."/>
            <person name="Submissions S."/>
        </authorList>
    </citation>
    <scope>NUCLEOTIDE SEQUENCE [LARGE SCALE GENOMIC DNA]</scope>
    <source>
        <strain evidence="5">DSM 10002</strain>
    </source>
</reference>
<feature type="region of interest" description="Disordered" evidence="1">
    <location>
        <begin position="1"/>
        <end position="20"/>
    </location>
</feature>
<dbReference type="AlphaFoldDB" id="A0A1H2LD66"/>
<dbReference type="Pfam" id="PF13462">
    <property type="entry name" value="Thioredoxin_4"/>
    <property type="match status" value="1"/>
</dbReference>
<evidence type="ECO:0000256" key="1">
    <source>
        <dbReference type="SAM" id="MobiDB-lite"/>
    </source>
</evidence>
<dbReference type="SUPFAM" id="SSF52833">
    <property type="entry name" value="Thioredoxin-like"/>
    <property type="match status" value="1"/>
</dbReference>
<dbReference type="RefSeq" id="WP_091279853.1">
    <property type="nucleotide sequence ID" value="NZ_JABAPL010000015.1"/>
</dbReference>
<dbReference type="EMBL" id="LT629804">
    <property type="protein sequence ID" value="SDU78869.1"/>
    <property type="molecule type" value="Genomic_DNA"/>
</dbReference>
<dbReference type="Proteomes" id="UP000214355">
    <property type="component" value="Chromosome I"/>
</dbReference>
<dbReference type="OrthoDB" id="117402at2"/>
<dbReference type="STRING" id="131112.SAMN04489737_0649"/>
<dbReference type="GeneID" id="65344393"/>
<evidence type="ECO:0000259" key="3">
    <source>
        <dbReference type="Pfam" id="PF13462"/>
    </source>
</evidence>
<evidence type="ECO:0000313" key="5">
    <source>
        <dbReference type="Proteomes" id="UP000214355"/>
    </source>
</evidence>
<dbReference type="InterPro" id="IPR012336">
    <property type="entry name" value="Thioredoxin-like_fold"/>
</dbReference>
<keyword evidence="2" id="KW-0472">Membrane</keyword>
<keyword evidence="2" id="KW-1133">Transmembrane helix</keyword>
<accession>A0A1H2LD66</accession>
<sequence length="282" mass="30591">MASKNTPGMSNERLTKEERRQVAREKARLLQEMEAKRAKRNKIVTIVVAVLALVLVSFAVWQIVSKDPGQAKELGSYSGSVREVKADNVSDDGGVLFDQSGSATATESGKPVIGLWSDYMCPGCEHFEGNYGKLMADHSAAGDLQFKFYRVNTLGTDFSTKGATAFYYVAQYAPEKLWAFNKALMDYGMKIHAQSVGPNPSASDIADIAKSVGVPDDVVNDLPASIVDEKWQGLVAKTVEKFRANEYTGTPTLTVNGKADDSWTKGNPDEVVPQILNNAAGK</sequence>
<protein>
    <submittedName>
        <fullName evidence="4">Thioredoxin</fullName>
    </submittedName>
</protein>
<keyword evidence="5" id="KW-1185">Reference proteome</keyword>
<dbReference type="InterPro" id="IPR036249">
    <property type="entry name" value="Thioredoxin-like_sf"/>
</dbReference>
<proteinExistence type="predicted"/>
<evidence type="ECO:0000313" key="4">
    <source>
        <dbReference type="EMBL" id="SDU78869.1"/>
    </source>
</evidence>
<keyword evidence="2" id="KW-0812">Transmembrane</keyword>
<feature type="transmembrane region" description="Helical" evidence="2">
    <location>
        <begin position="43"/>
        <end position="64"/>
    </location>
</feature>
<organism evidence="4 5">
    <name type="scientific">Arcanobacterium phocae</name>
    <dbReference type="NCBI Taxonomy" id="131112"/>
    <lineage>
        <taxon>Bacteria</taxon>
        <taxon>Bacillati</taxon>
        <taxon>Actinomycetota</taxon>
        <taxon>Actinomycetes</taxon>
        <taxon>Actinomycetales</taxon>
        <taxon>Actinomycetaceae</taxon>
        <taxon>Arcanobacterium</taxon>
    </lineage>
</organism>
<feature type="domain" description="Thioredoxin-like fold" evidence="3">
    <location>
        <begin position="110"/>
        <end position="259"/>
    </location>
</feature>
<name>A0A1H2LD66_9ACTO</name>